<protein>
    <submittedName>
        <fullName evidence="1">Uncharacterized protein</fullName>
    </submittedName>
</protein>
<evidence type="ECO:0000313" key="1">
    <source>
        <dbReference type="EMBL" id="AOO73976.1"/>
    </source>
</evidence>
<dbReference type="EMBL" id="CP017107">
    <property type="protein sequence ID" value="AOO73976.1"/>
    <property type="molecule type" value="Genomic_DNA"/>
</dbReference>
<proteinExistence type="predicted"/>
<dbReference type="Proteomes" id="UP000094723">
    <property type="component" value="Chromosome"/>
</dbReference>
<organism evidence="1 2">
    <name type="scientific">Ligilactobacillus salivarius</name>
    <dbReference type="NCBI Taxonomy" id="1624"/>
    <lineage>
        <taxon>Bacteria</taxon>
        <taxon>Bacillati</taxon>
        <taxon>Bacillota</taxon>
        <taxon>Bacilli</taxon>
        <taxon>Lactobacillales</taxon>
        <taxon>Lactobacillaceae</taxon>
        <taxon>Ligilactobacillus</taxon>
    </lineage>
</organism>
<dbReference type="RefSeq" id="WP_069469326.1">
    <property type="nucleotide sequence ID" value="NZ_CP017107.1"/>
</dbReference>
<sequence>MKTWDGNLENFKSVLVDNLKTYVADFNNFCKWIDDYLFLKNDYEISVNLDFPSVINRYFYNKLFNLIQIFQEKANCLESKLNNSSYKNQKLDKKGHPIPYNFSIDFDLDLDINKDKYNELYKQLDEILTAFNLFKNTYGGGN</sequence>
<gene>
    <name evidence="1" type="ORF">BHF65_06985</name>
</gene>
<name>A0A1D7TSP3_9LACO</name>
<dbReference type="AlphaFoldDB" id="A0A1D7TSP3"/>
<evidence type="ECO:0000313" key="2">
    <source>
        <dbReference type="Proteomes" id="UP000094723"/>
    </source>
</evidence>
<reference evidence="1 2" key="1">
    <citation type="submission" date="2016-09" db="EMBL/GenBank/DDBJ databases">
        <title>Complete Genome Sequence of Lactobacillus salivarius Jin.</title>
        <authorList>
            <person name="Jin N."/>
            <person name="Li C."/>
            <person name="Wang M."/>
            <person name="Ren D."/>
            <person name="Di Y."/>
            <person name="Pan R."/>
            <person name="Du S."/>
            <person name="Lu H."/>
            <person name="Li X."/>
            <person name="Tian M."/>
        </authorList>
    </citation>
    <scope>NUCLEOTIDE SEQUENCE [LARGE SCALE GENOMIC DNA]</scope>
    <source>
        <strain evidence="1 2">CICC 23174</strain>
    </source>
</reference>
<accession>A0A1D7TSP3</accession>